<evidence type="ECO:0000313" key="1">
    <source>
        <dbReference type="EMBL" id="CAF1359425.1"/>
    </source>
</evidence>
<sequence length="69" mass="8055">MLSSSSSNNDNDDSNIVDLLYNLCKENELNWYYGHQHMVQLLLEYGALHSIRNSRRFPRRSSPTTDHSI</sequence>
<dbReference type="Proteomes" id="UP000663882">
    <property type="component" value="Unassembled WGS sequence"/>
</dbReference>
<dbReference type="Proteomes" id="UP000663823">
    <property type="component" value="Unassembled WGS sequence"/>
</dbReference>
<protein>
    <submittedName>
        <fullName evidence="1">Uncharacterized protein</fullName>
    </submittedName>
</protein>
<gene>
    <name evidence="2" type="ORF">OTI717_LOCUS37361</name>
    <name evidence="1" type="ORF">RFH988_LOCUS32736</name>
</gene>
<evidence type="ECO:0000313" key="3">
    <source>
        <dbReference type="Proteomes" id="UP000663882"/>
    </source>
</evidence>
<organism evidence="1 3">
    <name type="scientific">Rotaria sordida</name>
    <dbReference type="NCBI Taxonomy" id="392033"/>
    <lineage>
        <taxon>Eukaryota</taxon>
        <taxon>Metazoa</taxon>
        <taxon>Spiralia</taxon>
        <taxon>Gnathifera</taxon>
        <taxon>Rotifera</taxon>
        <taxon>Eurotatoria</taxon>
        <taxon>Bdelloidea</taxon>
        <taxon>Philodinida</taxon>
        <taxon>Philodinidae</taxon>
        <taxon>Rotaria</taxon>
    </lineage>
</organism>
<dbReference type="EMBL" id="CAJNOO010003904">
    <property type="protein sequence ID" value="CAF1359425.1"/>
    <property type="molecule type" value="Genomic_DNA"/>
</dbReference>
<reference evidence="1" key="1">
    <citation type="submission" date="2021-02" db="EMBL/GenBank/DDBJ databases">
        <authorList>
            <person name="Nowell W R."/>
        </authorList>
    </citation>
    <scope>NUCLEOTIDE SEQUENCE</scope>
</reference>
<dbReference type="AlphaFoldDB" id="A0A815HZE0"/>
<comment type="caution">
    <text evidence="1">The sequence shown here is derived from an EMBL/GenBank/DDBJ whole genome shotgun (WGS) entry which is preliminary data.</text>
</comment>
<accession>A0A815HZE0</accession>
<name>A0A815HZE0_9BILA</name>
<proteinExistence type="predicted"/>
<evidence type="ECO:0000313" key="2">
    <source>
        <dbReference type="EMBL" id="CAF4174347.1"/>
    </source>
</evidence>
<dbReference type="EMBL" id="CAJOAX010017577">
    <property type="protein sequence ID" value="CAF4174347.1"/>
    <property type="molecule type" value="Genomic_DNA"/>
</dbReference>